<comment type="subcellular location">
    <subcellularLocation>
        <location evidence="1 7">Cell membrane</location>
        <topology evidence="1 7">Multi-pass membrane protein</topology>
    </subcellularLocation>
</comment>
<keyword evidence="4 7" id="KW-0812">Transmembrane</keyword>
<feature type="transmembrane region" description="Helical" evidence="7">
    <location>
        <begin position="37"/>
        <end position="58"/>
    </location>
</feature>
<reference evidence="9 10" key="1">
    <citation type="submission" date="2017-04" db="EMBL/GenBank/DDBJ databases">
        <authorList>
            <person name="Afonso C.L."/>
            <person name="Miller P.J."/>
            <person name="Scott M.A."/>
            <person name="Spackman E."/>
            <person name="Goraichik I."/>
            <person name="Dimitrov K.M."/>
            <person name="Suarez D.L."/>
            <person name="Swayne D.E."/>
        </authorList>
    </citation>
    <scope>NUCLEOTIDE SEQUENCE [LARGE SCALE GENOMIC DNA]</scope>
    <source>
        <strain evidence="9 10">DSM 12816</strain>
    </source>
</reference>
<dbReference type="GO" id="GO:0055085">
    <property type="term" value="P:transmembrane transport"/>
    <property type="evidence" value="ECO:0007669"/>
    <property type="project" value="InterPro"/>
</dbReference>
<evidence type="ECO:0000256" key="5">
    <source>
        <dbReference type="ARBA" id="ARBA00022989"/>
    </source>
</evidence>
<dbReference type="Gene3D" id="1.10.3720.10">
    <property type="entry name" value="MetI-like"/>
    <property type="match status" value="1"/>
</dbReference>
<dbReference type="SUPFAM" id="SSF161098">
    <property type="entry name" value="MetI-like"/>
    <property type="match status" value="1"/>
</dbReference>
<dbReference type="Proteomes" id="UP000192790">
    <property type="component" value="Unassembled WGS sequence"/>
</dbReference>
<keyword evidence="5 7" id="KW-1133">Transmembrane helix</keyword>
<evidence type="ECO:0000256" key="3">
    <source>
        <dbReference type="ARBA" id="ARBA00022475"/>
    </source>
</evidence>
<name>A0A1W2AVG0_9FIRM</name>
<proteinExistence type="inferred from homology"/>
<dbReference type="Pfam" id="PF00528">
    <property type="entry name" value="BPD_transp_1"/>
    <property type="match status" value="1"/>
</dbReference>
<dbReference type="PROSITE" id="PS50928">
    <property type="entry name" value="ABC_TM1"/>
    <property type="match status" value="1"/>
</dbReference>
<feature type="transmembrane region" description="Helical" evidence="7">
    <location>
        <begin position="136"/>
        <end position="157"/>
    </location>
</feature>
<feature type="transmembrane region" description="Helical" evidence="7">
    <location>
        <begin position="263"/>
        <end position="286"/>
    </location>
</feature>
<sequence>MEDKPFDTSAAAAAEPLEKPESQIREMWDALKSNKGALVGLGIILFLIFVAVFGHWLMPYDPNLSDMGASFLPPGPEHWFGTDQLGRDIFSRIIYGTHISLTVGLSAVAISLTAGIILGAVAGYRGGKTDTVIMRFMDMMLAIPSILLAIAFMAALGKGLDKAVIAIGLVSIPEYARIVRGCILSVKENDYVQAARVVGNRDGRIIFKHIMPNILSSIVVRATLGISTAVLDTSALGFLGLGVQPPYAEWGDMLGRARGFIFSAPYTLIFPGIAITITVLAFNLLGDGLRDALDPKSRQL</sequence>
<dbReference type="GO" id="GO:0005886">
    <property type="term" value="C:plasma membrane"/>
    <property type="evidence" value="ECO:0007669"/>
    <property type="project" value="UniProtKB-SubCell"/>
</dbReference>
<comment type="similarity">
    <text evidence="7">Belongs to the binding-protein-dependent transport system permease family.</text>
</comment>
<feature type="transmembrane region" description="Helical" evidence="7">
    <location>
        <begin position="99"/>
        <end position="124"/>
    </location>
</feature>
<keyword evidence="6 7" id="KW-0472">Membrane</keyword>
<dbReference type="Pfam" id="PF12911">
    <property type="entry name" value="OppC_N"/>
    <property type="match status" value="1"/>
</dbReference>
<keyword evidence="10" id="KW-1185">Reference proteome</keyword>
<evidence type="ECO:0000313" key="10">
    <source>
        <dbReference type="Proteomes" id="UP000192790"/>
    </source>
</evidence>
<evidence type="ECO:0000256" key="7">
    <source>
        <dbReference type="RuleBase" id="RU363032"/>
    </source>
</evidence>
<organism evidence="9 10">
    <name type="scientific">Papillibacter cinnamivorans DSM 12816</name>
    <dbReference type="NCBI Taxonomy" id="1122930"/>
    <lineage>
        <taxon>Bacteria</taxon>
        <taxon>Bacillati</taxon>
        <taxon>Bacillota</taxon>
        <taxon>Clostridia</taxon>
        <taxon>Eubacteriales</taxon>
        <taxon>Oscillospiraceae</taxon>
        <taxon>Papillibacter</taxon>
    </lineage>
</organism>
<keyword evidence="3" id="KW-1003">Cell membrane</keyword>
<dbReference type="PANTHER" id="PTHR43386:SF1">
    <property type="entry name" value="D,D-DIPEPTIDE TRANSPORT SYSTEM PERMEASE PROTEIN DDPC-RELATED"/>
    <property type="match status" value="1"/>
</dbReference>
<dbReference type="STRING" id="1122930.SAMN02745168_1982"/>
<dbReference type="InterPro" id="IPR025966">
    <property type="entry name" value="OppC_N"/>
</dbReference>
<dbReference type="InterPro" id="IPR000515">
    <property type="entry name" value="MetI-like"/>
</dbReference>
<keyword evidence="2 7" id="KW-0813">Transport</keyword>
<evidence type="ECO:0000313" key="9">
    <source>
        <dbReference type="EMBL" id="SMC64699.1"/>
    </source>
</evidence>
<protein>
    <submittedName>
        <fullName evidence="9">Peptide/nickel transport system permease protein</fullName>
    </submittedName>
</protein>
<evidence type="ECO:0000256" key="4">
    <source>
        <dbReference type="ARBA" id="ARBA00022692"/>
    </source>
</evidence>
<evidence type="ECO:0000259" key="8">
    <source>
        <dbReference type="PROSITE" id="PS50928"/>
    </source>
</evidence>
<feature type="domain" description="ABC transmembrane type-1" evidence="8">
    <location>
        <begin position="97"/>
        <end position="286"/>
    </location>
</feature>
<dbReference type="AlphaFoldDB" id="A0A1W2AVG0"/>
<accession>A0A1W2AVG0</accession>
<dbReference type="CDD" id="cd06261">
    <property type="entry name" value="TM_PBP2"/>
    <property type="match status" value="1"/>
</dbReference>
<evidence type="ECO:0000256" key="6">
    <source>
        <dbReference type="ARBA" id="ARBA00023136"/>
    </source>
</evidence>
<dbReference type="EMBL" id="FWXW01000004">
    <property type="protein sequence ID" value="SMC64699.1"/>
    <property type="molecule type" value="Genomic_DNA"/>
</dbReference>
<dbReference type="PANTHER" id="PTHR43386">
    <property type="entry name" value="OLIGOPEPTIDE TRANSPORT SYSTEM PERMEASE PROTEIN APPC"/>
    <property type="match status" value="1"/>
</dbReference>
<gene>
    <name evidence="9" type="ORF">SAMN02745168_1982</name>
</gene>
<evidence type="ECO:0000256" key="1">
    <source>
        <dbReference type="ARBA" id="ARBA00004651"/>
    </source>
</evidence>
<feature type="transmembrane region" description="Helical" evidence="7">
    <location>
        <begin position="218"/>
        <end position="243"/>
    </location>
</feature>
<dbReference type="InterPro" id="IPR050366">
    <property type="entry name" value="BP-dependent_transpt_permease"/>
</dbReference>
<dbReference type="InterPro" id="IPR035906">
    <property type="entry name" value="MetI-like_sf"/>
</dbReference>
<evidence type="ECO:0000256" key="2">
    <source>
        <dbReference type="ARBA" id="ARBA00022448"/>
    </source>
</evidence>
<dbReference type="RefSeq" id="WP_278309012.1">
    <property type="nucleotide sequence ID" value="NZ_FWXW01000004.1"/>
</dbReference>